<protein>
    <submittedName>
        <fullName evidence="2">Uncharacterized protein</fullName>
    </submittedName>
</protein>
<evidence type="ECO:0000313" key="2">
    <source>
        <dbReference type="EMBL" id="RCK81557.1"/>
    </source>
</evidence>
<keyword evidence="1" id="KW-1133">Transmembrane helix</keyword>
<keyword evidence="1" id="KW-0472">Membrane</keyword>
<evidence type="ECO:0000256" key="1">
    <source>
        <dbReference type="SAM" id="Phobius"/>
    </source>
</evidence>
<organism evidence="2 3">
    <name type="scientific">Candidatus Ozemobacter sibiricus</name>
    <dbReference type="NCBI Taxonomy" id="2268124"/>
    <lineage>
        <taxon>Bacteria</taxon>
        <taxon>Candidatus Ozemobacteria</taxon>
        <taxon>Candidatus Ozemobacterales</taxon>
        <taxon>Candidatus Ozemobacteraceae</taxon>
        <taxon>Candidatus Ozemobacter</taxon>
    </lineage>
</organism>
<proteinExistence type="predicted"/>
<feature type="transmembrane region" description="Helical" evidence="1">
    <location>
        <begin position="12"/>
        <end position="32"/>
    </location>
</feature>
<dbReference type="EMBL" id="QOQW01000001">
    <property type="protein sequence ID" value="RCK81557.1"/>
    <property type="molecule type" value="Genomic_DNA"/>
</dbReference>
<accession>A0A367ZUM8</accession>
<reference evidence="2 3" key="1">
    <citation type="submission" date="2018-05" db="EMBL/GenBank/DDBJ databases">
        <title>A metagenomic window into the 2 km-deep terrestrial subsurface aquifer revealed taxonomically and functionally diverse microbial community comprising novel uncultured bacterial lineages.</title>
        <authorList>
            <person name="Kadnikov V.V."/>
            <person name="Mardanov A.V."/>
            <person name="Beletsky A.V."/>
            <person name="Banks D."/>
            <person name="Pimenov N.V."/>
            <person name="Frank Y.A."/>
            <person name="Karnachuk O.V."/>
            <person name="Ravin N.V."/>
        </authorList>
    </citation>
    <scope>NUCLEOTIDE SEQUENCE [LARGE SCALE GENOMIC DNA]</scope>
    <source>
        <strain evidence="2">BY5</strain>
    </source>
</reference>
<keyword evidence="1" id="KW-0812">Transmembrane</keyword>
<evidence type="ECO:0000313" key="3">
    <source>
        <dbReference type="Proteomes" id="UP000252355"/>
    </source>
</evidence>
<gene>
    <name evidence="2" type="ORF">OZSIB_0691</name>
</gene>
<dbReference type="AlphaFoldDB" id="A0A367ZUM8"/>
<comment type="caution">
    <text evidence="2">The sequence shown here is derived from an EMBL/GenBank/DDBJ whole genome shotgun (WGS) entry which is preliminary data.</text>
</comment>
<name>A0A367ZUM8_9BACT</name>
<dbReference type="Proteomes" id="UP000252355">
    <property type="component" value="Unassembled WGS sequence"/>
</dbReference>
<sequence length="770" mass="85656">MNTISTLARSRGSATLVALGMGIVLLIVIAGVRSFTSYRIQNTIIESRNLKALAIAEAGLAFVISELANNYNFLTHKVNPNLTWATAEDTSQTLKPDSTFNFTIRPATKGTYSGTFGDGEFKVRCGPIPYKDDPRTLNINEAKAFYYVESMGKIGDTVRIVRAVVQRRFPAREFLMYDGGFLSLVYGTPGLNNVNKFSTGHLYGHLGIEIGRILNTRQSPCTPGTNQELYDMNSIISGDGGIFLYNDIKAQFRARPGLPALDTYLRKNADFPLNGTYVSDDARRNGSYPAELLEADPPIHDPDKVLADRVKDKSAHVSIPPKPLPFEMYKKQATQGGIYLPSSACNQDYPVTQGWPSSGGNKIKVKVLDFGTQLRQGNVTIPANFNGVIFSDGPLVIKGNPPREVKIVSRKDIFVAGDFNQAGDPNAAAGGGQNPQRYGFPQNYDDNAMKNEDYTAASRALLNDDHDPTKFQHHKSATIVAHDRIVFDYRSPVDCFENELYPYMKYKIAEKLKDEASARNSILKISGTGGIQTNASEGAVVKNRIASFFEEFPLLDSSAETALADKFAQHRDNSGTIYNDADFDRLCKDVWKKYVELYESKKMERTSPSEGKFGVYKLLKALRNELRNGTGPNAPLKPDKSDDFLFYPEMTTNGMFISCGKRNREFYAGPDYIKLYDEIGSDETCVTTGVGLKHSDRGEMIHRMFGSEIRLELYSIPRITGGSYTEPTRRKLYDESLPRMTTDTGSLDYAAFRLVSWRDERVSLDAFNGF</sequence>